<organism evidence="1 2">
    <name type="scientific">Pocillopora meandrina</name>
    <dbReference type="NCBI Taxonomy" id="46732"/>
    <lineage>
        <taxon>Eukaryota</taxon>
        <taxon>Metazoa</taxon>
        <taxon>Cnidaria</taxon>
        <taxon>Anthozoa</taxon>
        <taxon>Hexacorallia</taxon>
        <taxon>Scleractinia</taxon>
        <taxon>Astrocoeniina</taxon>
        <taxon>Pocilloporidae</taxon>
        <taxon>Pocillopora</taxon>
    </lineage>
</organism>
<reference evidence="1 2" key="1">
    <citation type="submission" date="2022-05" db="EMBL/GenBank/DDBJ databases">
        <authorList>
            <consortium name="Genoscope - CEA"/>
            <person name="William W."/>
        </authorList>
    </citation>
    <scope>NUCLEOTIDE SEQUENCE [LARGE SCALE GENOMIC DNA]</scope>
</reference>
<keyword evidence="2" id="KW-1185">Reference proteome</keyword>
<dbReference type="EMBL" id="CALNXJ010000060">
    <property type="protein sequence ID" value="CAH3156142.1"/>
    <property type="molecule type" value="Genomic_DNA"/>
</dbReference>
<gene>
    <name evidence="1" type="ORF">PMEA_00029398</name>
</gene>
<dbReference type="Proteomes" id="UP001159428">
    <property type="component" value="Unassembled WGS sequence"/>
</dbReference>
<comment type="caution">
    <text evidence="1">The sequence shown here is derived from an EMBL/GenBank/DDBJ whole genome shotgun (WGS) entry which is preliminary data.</text>
</comment>
<name>A0AAU9XS36_9CNID</name>
<proteinExistence type="predicted"/>
<protein>
    <submittedName>
        <fullName evidence="1">Uncharacterized protein</fullName>
    </submittedName>
</protein>
<dbReference type="AlphaFoldDB" id="A0AAU9XS36"/>
<evidence type="ECO:0000313" key="1">
    <source>
        <dbReference type="EMBL" id="CAH3156142.1"/>
    </source>
</evidence>
<accession>A0AAU9XS36</accession>
<evidence type="ECO:0000313" key="2">
    <source>
        <dbReference type="Proteomes" id="UP001159428"/>
    </source>
</evidence>
<sequence length="128" mass="14995">MDFYLTLSSNASTRIYKDNKPGKYTDKLPKQIFLPENDWEVALASISLPDMAPQVNKFIATRRPFWLKRYLTQTQIVGGTETDLLREVSFNNYENGKYLYKPLNLQYIPIRKNVYTIEVGSVKPMEHR</sequence>